<evidence type="ECO:0000313" key="2">
    <source>
        <dbReference type="Proteomes" id="UP000824540"/>
    </source>
</evidence>
<dbReference type="Proteomes" id="UP000824540">
    <property type="component" value="Unassembled WGS sequence"/>
</dbReference>
<dbReference type="EMBL" id="JAFBMS010000020">
    <property type="protein sequence ID" value="KAG9344443.1"/>
    <property type="molecule type" value="Genomic_DNA"/>
</dbReference>
<reference evidence="1" key="1">
    <citation type="thesis" date="2021" institute="BYU ScholarsArchive" country="Provo, UT, USA">
        <title>Applications of and Algorithms for Genome Assembly and Genomic Analyses with an Emphasis on Marine Teleosts.</title>
        <authorList>
            <person name="Pickett B.D."/>
        </authorList>
    </citation>
    <scope>NUCLEOTIDE SEQUENCE</scope>
    <source>
        <strain evidence="1">HI-2016</strain>
    </source>
</reference>
<comment type="caution">
    <text evidence="1">The sequence shown here is derived from an EMBL/GenBank/DDBJ whole genome shotgun (WGS) entry which is preliminary data.</text>
</comment>
<evidence type="ECO:0000313" key="1">
    <source>
        <dbReference type="EMBL" id="KAG9344443.1"/>
    </source>
</evidence>
<name>A0A8T2NU06_9TELE</name>
<protein>
    <submittedName>
        <fullName evidence="1">Uncharacterized protein</fullName>
    </submittedName>
</protein>
<sequence>MFFSPHNLTVALFLSKQNLRGTCVRACVCICMLSLGHCVHVHAACLYWHPRDSIPPTPHHPRPSGNFRTTGSAQLLCEPGSQIKRIAPSNTGLSLRD</sequence>
<organism evidence="1 2">
    <name type="scientific">Albula glossodonta</name>
    <name type="common">roundjaw bonefish</name>
    <dbReference type="NCBI Taxonomy" id="121402"/>
    <lineage>
        <taxon>Eukaryota</taxon>
        <taxon>Metazoa</taxon>
        <taxon>Chordata</taxon>
        <taxon>Craniata</taxon>
        <taxon>Vertebrata</taxon>
        <taxon>Euteleostomi</taxon>
        <taxon>Actinopterygii</taxon>
        <taxon>Neopterygii</taxon>
        <taxon>Teleostei</taxon>
        <taxon>Albuliformes</taxon>
        <taxon>Albulidae</taxon>
        <taxon>Albula</taxon>
    </lineage>
</organism>
<gene>
    <name evidence="1" type="ORF">JZ751_011113</name>
</gene>
<accession>A0A8T2NU06</accession>
<proteinExistence type="predicted"/>
<keyword evidence="2" id="KW-1185">Reference proteome</keyword>
<dbReference type="AlphaFoldDB" id="A0A8T2NU06"/>